<dbReference type="RefSeq" id="XP_022816680.1">
    <property type="nucleotide sequence ID" value="XM_022960912.1"/>
</dbReference>
<organism evidence="2 3">
    <name type="scientific">Spodoptera litura</name>
    <name type="common">Asian cotton leafworm</name>
    <dbReference type="NCBI Taxonomy" id="69820"/>
    <lineage>
        <taxon>Eukaryota</taxon>
        <taxon>Metazoa</taxon>
        <taxon>Ecdysozoa</taxon>
        <taxon>Arthropoda</taxon>
        <taxon>Hexapoda</taxon>
        <taxon>Insecta</taxon>
        <taxon>Pterygota</taxon>
        <taxon>Neoptera</taxon>
        <taxon>Endopterygota</taxon>
        <taxon>Lepidoptera</taxon>
        <taxon>Glossata</taxon>
        <taxon>Ditrysia</taxon>
        <taxon>Noctuoidea</taxon>
        <taxon>Noctuidae</taxon>
        <taxon>Amphipyrinae</taxon>
        <taxon>Spodoptera</taxon>
    </lineage>
</organism>
<name>A0A9J7IMQ2_SPOLT</name>
<dbReference type="OrthoDB" id="7491592at2759"/>
<proteinExistence type="predicted"/>
<dbReference type="KEGG" id="sliu:111349703"/>
<evidence type="ECO:0000313" key="2">
    <source>
        <dbReference type="Proteomes" id="UP000301870"/>
    </source>
</evidence>
<keyword evidence="1" id="KW-1133">Transmembrane helix</keyword>
<keyword evidence="1" id="KW-0472">Membrane</keyword>
<feature type="transmembrane region" description="Helical" evidence="1">
    <location>
        <begin position="6"/>
        <end position="23"/>
    </location>
</feature>
<dbReference type="AlphaFoldDB" id="A0A9J7IMQ2"/>
<reference evidence="3" key="1">
    <citation type="submission" date="2025-08" db="UniProtKB">
        <authorList>
            <consortium name="RefSeq"/>
        </authorList>
    </citation>
    <scope>IDENTIFICATION</scope>
    <source>
        <strain evidence="3">Ishihara</strain>
        <tissue evidence="3">Whole body</tissue>
    </source>
</reference>
<sequence length="244" mass="28431">MWYIILYYLIFVQQFVITLASRYRPVIGMTNYRQESLDAVYPVQPVQSNFNQNNGNYDMLRQSNNMHQPIQPLIKMSYQIRKQPQFKMPEQLPLRYSVQKSPILPPVLASINIPNRPPSKTSMLMELYAPNQMTVQQLDYKYLQQETWPTVTTTSPTTTKTVSVKRAVKRIRKSKLRNNTTPKKKPSTLRILKMSSSTRPPYPGGIRPETKEVDGDYILCDGNAICHKYVWTTKKAKTPKKTRR</sequence>
<dbReference type="Proteomes" id="UP000301870">
    <property type="component" value="Chromosome 9"/>
</dbReference>
<gene>
    <name evidence="3" type="primary">LOC111349703</name>
</gene>
<keyword evidence="1" id="KW-0812">Transmembrane</keyword>
<protein>
    <submittedName>
        <fullName evidence="3">Uncharacterized protein LOC111349703</fullName>
    </submittedName>
</protein>
<evidence type="ECO:0000313" key="3">
    <source>
        <dbReference type="RefSeq" id="XP_022816680.1"/>
    </source>
</evidence>
<dbReference type="GeneID" id="111349703"/>
<accession>A0A9J7IMQ2</accession>
<keyword evidence="2" id="KW-1185">Reference proteome</keyword>
<evidence type="ECO:0000256" key="1">
    <source>
        <dbReference type="SAM" id="Phobius"/>
    </source>
</evidence>